<dbReference type="InterPro" id="IPR023213">
    <property type="entry name" value="CAT-like_dom_sf"/>
</dbReference>
<keyword evidence="3" id="KW-0012">Acyltransferase</keyword>
<dbReference type="Pfam" id="PF02458">
    <property type="entry name" value="Transferase"/>
    <property type="match status" value="1"/>
</dbReference>
<organism evidence="4 5">
    <name type="scientific">Eleusine coracana subsp. coracana</name>
    <dbReference type="NCBI Taxonomy" id="191504"/>
    <lineage>
        <taxon>Eukaryota</taxon>
        <taxon>Viridiplantae</taxon>
        <taxon>Streptophyta</taxon>
        <taxon>Embryophyta</taxon>
        <taxon>Tracheophyta</taxon>
        <taxon>Spermatophyta</taxon>
        <taxon>Magnoliopsida</taxon>
        <taxon>Liliopsida</taxon>
        <taxon>Poales</taxon>
        <taxon>Poaceae</taxon>
        <taxon>PACMAD clade</taxon>
        <taxon>Chloridoideae</taxon>
        <taxon>Cynodonteae</taxon>
        <taxon>Eleusininae</taxon>
        <taxon>Eleusine</taxon>
    </lineage>
</organism>
<proteinExistence type="inferred from homology"/>
<gene>
    <name evidence="4" type="primary">ga00757</name>
    <name evidence="4" type="ORF">PR202_ga00757</name>
</gene>
<dbReference type="SUPFAM" id="SSF52777">
    <property type="entry name" value="CoA-dependent acyltransferases"/>
    <property type="match status" value="1"/>
</dbReference>
<keyword evidence="5" id="KW-1185">Reference proteome</keyword>
<reference evidence="4" key="2">
    <citation type="submission" date="2021-12" db="EMBL/GenBank/DDBJ databases">
        <title>Resequencing data analysis of finger millet.</title>
        <authorList>
            <person name="Hatakeyama M."/>
            <person name="Aluri S."/>
            <person name="Balachadran M.T."/>
            <person name="Sivarajan S.R."/>
            <person name="Poveda L."/>
            <person name="Shimizu-Inatsugi R."/>
            <person name="Schlapbach R."/>
            <person name="Sreeman S.M."/>
            <person name="Shimizu K.K."/>
        </authorList>
    </citation>
    <scope>NUCLEOTIDE SEQUENCE</scope>
</reference>
<comment type="caution">
    <text evidence="4">The sequence shown here is derived from an EMBL/GenBank/DDBJ whole genome shotgun (WGS) entry which is preliminary data.</text>
</comment>
<sequence>MDVQVERSFTIAPSPSEPVEVPLTVFDLIAKPSHVTVLYAFSAPTPTNDALLTALTAVLPHFPLLSASIERHPVTDRPFFVTGKGGKGVLVVAATVATSLADHLPLAPSSPDLARLHVPAKEGTCHMLKVQISRFACGGVVIAPSSHHQAADGPSMRIFLQAWVDTVRDNNGVPPDDVSAPYGPRALVPRCPPRCEFEHRGAKFLLPLSPSLPSDEGSHDDEASVVRVDPSEISNTLLHYDKEFIAELKAKAHNKYSTFETLSAHVWKKITVARGLLDSATPTAIYVASTETSARGLVGGSLADAAAMVRAAARAGDEPYLQSFIDFGALHCEESLEPAVLDEDNLLSPDVDVNSWLHIGLHTLDFGSGGKLVGILPAKIQLEGEVGTSFRACAKRVGWMCSSHYGRNMPSSFPKYCLRHGLELKHMTLLRCSQQRRGQHSSKIL</sequence>
<keyword evidence="2" id="KW-0808">Transferase</keyword>
<protein>
    <submittedName>
        <fullName evidence="4">Uncharacterized protein</fullName>
    </submittedName>
</protein>
<dbReference type="Gene3D" id="3.30.559.10">
    <property type="entry name" value="Chloramphenicol acetyltransferase-like domain"/>
    <property type="match status" value="2"/>
</dbReference>
<dbReference type="GO" id="GO:0016747">
    <property type="term" value="F:acyltransferase activity, transferring groups other than amino-acyl groups"/>
    <property type="evidence" value="ECO:0007669"/>
    <property type="project" value="TreeGrafter"/>
</dbReference>
<evidence type="ECO:0000256" key="3">
    <source>
        <dbReference type="ARBA" id="ARBA00023315"/>
    </source>
</evidence>
<name>A0AAV5BIA2_ELECO</name>
<dbReference type="PANTHER" id="PTHR31642">
    <property type="entry name" value="TRICHOTHECENE 3-O-ACETYLTRANSFERASE"/>
    <property type="match status" value="1"/>
</dbReference>
<evidence type="ECO:0000313" key="4">
    <source>
        <dbReference type="EMBL" id="GJM85029.1"/>
    </source>
</evidence>
<accession>A0AAV5BIA2</accession>
<dbReference type="InterPro" id="IPR050317">
    <property type="entry name" value="Plant_Fungal_Acyltransferase"/>
</dbReference>
<comment type="similarity">
    <text evidence="1">Belongs to the plant acyltransferase family.</text>
</comment>
<dbReference type="AlphaFoldDB" id="A0AAV5BIA2"/>
<evidence type="ECO:0000256" key="1">
    <source>
        <dbReference type="ARBA" id="ARBA00009861"/>
    </source>
</evidence>
<dbReference type="PANTHER" id="PTHR31642:SF151">
    <property type="entry name" value="OS12G0134700 PROTEIN"/>
    <property type="match status" value="1"/>
</dbReference>
<evidence type="ECO:0000313" key="5">
    <source>
        <dbReference type="Proteomes" id="UP001054889"/>
    </source>
</evidence>
<reference evidence="4" key="1">
    <citation type="journal article" date="2018" name="DNA Res.">
        <title>Multiple hybrid de novo genome assembly of finger millet, an orphan allotetraploid crop.</title>
        <authorList>
            <person name="Hatakeyama M."/>
            <person name="Aluri S."/>
            <person name="Balachadran M.T."/>
            <person name="Sivarajan S.R."/>
            <person name="Patrignani A."/>
            <person name="Gruter S."/>
            <person name="Poveda L."/>
            <person name="Shimizu-Inatsugi R."/>
            <person name="Baeten J."/>
            <person name="Francoijs K.J."/>
            <person name="Nataraja K.N."/>
            <person name="Reddy Y.A.N."/>
            <person name="Phadnis S."/>
            <person name="Ravikumar R.L."/>
            <person name="Schlapbach R."/>
            <person name="Sreeman S.M."/>
            <person name="Shimizu K.K."/>
        </authorList>
    </citation>
    <scope>NUCLEOTIDE SEQUENCE</scope>
</reference>
<evidence type="ECO:0000256" key="2">
    <source>
        <dbReference type="ARBA" id="ARBA00022679"/>
    </source>
</evidence>
<dbReference type="EMBL" id="BQKI01000001">
    <property type="protein sequence ID" value="GJM85029.1"/>
    <property type="molecule type" value="Genomic_DNA"/>
</dbReference>
<dbReference type="Proteomes" id="UP001054889">
    <property type="component" value="Unassembled WGS sequence"/>
</dbReference>